<evidence type="ECO:0000256" key="1">
    <source>
        <dbReference type="ARBA" id="ARBA00037217"/>
    </source>
</evidence>
<dbReference type="Pfam" id="PF01593">
    <property type="entry name" value="Amino_oxidase"/>
    <property type="match status" value="1"/>
</dbReference>
<evidence type="ECO:0000313" key="6">
    <source>
        <dbReference type="Proteomes" id="UP000587211"/>
    </source>
</evidence>
<protein>
    <recommendedName>
        <fullName evidence="3">Pyridine nucleotide-disulfide oxidoreductase domain-containing protein 2</fullName>
    </recommendedName>
</protein>
<comment type="caution">
    <text evidence="5">The sequence shown here is derived from an EMBL/GenBank/DDBJ whole genome shotgun (WGS) entry which is preliminary data.</text>
</comment>
<dbReference type="PANTHER" id="PTHR10668:SF105">
    <property type="entry name" value="DEHYDROGENASE-RELATED"/>
    <property type="match status" value="1"/>
</dbReference>
<evidence type="ECO:0000313" key="5">
    <source>
        <dbReference type="EMBL" id="NYI37041.1"/>
    </source>
</evidence>
<dbReference type="PRINTS" id="PR00419">
    <property type="entry name" value="ADXRDTASE"/>
</dbReference>
<gene>
    <name evidence="5" type="ORF">BJ975_000416</name>
</gene>
<comment type="function">
    <text evidence="1">Probable oxidoreductase that may play a role as regulator of mitochondrial function.</text>
</comment>
<dbReference type="PANTHER" id="PTHR10668">
    <property type="entry name" value="PHYTOENE DEHYDROGENASE"/>
    <property type="match status" value="1"/>
</dbReference>
<dbReference type="InterPro" id="IPR036188">
    <property type="entry name" value="FAD/NAD-bd_sf"/>
</dbReference>
<comment type="subunit">
    <text evidence="2">Interacts with COX5B; this interaction may contribute to localize PYROXD2 to the inner face of the inner mitochondrial membrane.</text>
</comment>
<proteinExistence type="predicted"/>
<dbReference type="RefSeq" id="WP_317628221.1">
    <property type="nucleotide sequence ID" value="NZ_BAAAMP010000002.1"/>
</dbReference>
<evidence type="ECO:0000259" key="4">
    <source>
        <dbReference type="Pfam" id="PF01593"/>
    </source>
</evidence>
<evidence type="ECO:0000256" key="3">
    <source>
        <dbReference type="ARBA" id="ARBA00040298"/>
    </source>
</evidence>
<sequence>MTHDAIVIGAGPNGLVAANHLIDAGWSVLVLEEQPEIGGAVRSDRAVHPDFVHDTFSTFYPLAAASRTIQAFRLEEHGLRWTHAPAVLGHPRPDGSWAMLHRDRRITAALMEEQQPGDGEAWLELCAAWDEIGNALITSLLTPFPPVRGGVATLAKLRRVGGLDFVKTLLSPVVDLADVRFKGSSPGLLLAGNAGHADIPLDAPGSGLMGLMMTMLGQTVGFPVPEGGAGMLTRAMASRLESLGGQIETSSRVAHVEVVDGRAVGVRTADGERHEARRAVVADVIASQLYGDLLAPSDVPAKVHERMQGFRLDPGTVKVDWALDGPIPWASQPPHDPGTFHVADSRLEMNVALQQVHAGHVPAHPFMLAGQMSTTDPTRSPAGTESVWAYTHVPQKTVADAGDGSVRGTWDAADAERFADRMQARIERLAPGFGSRVIARRVLGPRELEARNANLVGGAINGGTSQLQQELFFRPIPGLGRSETPVRGLYLGSASAHPGGGVHGAPGMNAARAALAHSRVDGVLEPVRGVARRALRR</sequence>
<organism evidence="5 6">
    <name type="scientific">Aeromicrobium tamlense</name>
    <dbReference type="NCBI Taxonomy" id="375541"/>
    <lineage>
        <taxon>Bacteria</taxon>
        <taxon>Bacillati</taxon>
        <taxon>Actinomycetota</taxon>
        <taxon>Actinomycetes</taxon>
        <taxon>Propionibacteriales</taxon>
        <taxon>Nocardioidaceae</taxon>
        <taxon>Aeromicrobium</taxon>
    </lineage>
</organism>
<dbReference type="EMBL" id="JACBZN010000001">
    <property type="protein sequence ID" value="NYI37041.1"/>
    <property type="molecule type" value="Genomic_DNA"/>
</dbReference>
<accession>A0ABX2SFV0</accession>
<dbReference type="Proteomes" id="UP000587211">
    <property type="component" value="Unassembled WGS sequence"/>
</dbReference>
<feature type="domain" description="Amine oxidase" evidence="4">
    <location>
        <begin position="14"/>
        <end position="282"/>
    </location>
</feature>
<dbReference type="Gene3D" id="3.50.50.60">
    <property type="entry name" value="FAD/NAD(P)-binding domain"/>
    <property type="match status" value="2"/>
</dbReference>
<name>A0ABX2SFV0_9ACTN</name>
<dbReference type="SUPFAM" id="SSF51905">
    <property type="entry name" value="FAD/NAD(P)-binding domain"/>
    <property type="match status" value="1"/>
</dbReference>
<evidence type="ECO:0000256" key="2">
    <source>
        <dbReference type="ARBA" id="ARBA00038825"/>
    </source>
</evidence>
<keyword evidence="6" id="KW-1185">Reference proteome</keyword>
<reference evidence="5 6" key="1">
    <citation type="submission" date="2020-07" db="EMBL/GenBank/DDBJ databases">
        <title>Sequencing the genomes of 1000 actinobacteria strains.</title>
        <authorList>
            <person name="Klenk H.-P."/>
        </authorList>
    </citation>
    <scope>NUCLEOTIDE SEQUENCE [LARGE SCALE GENOMIC DNA]</scope>
    <source>
        <strain evidence="5 6">DSM 19087</strain>
    </source>
</reference>
<dbReference type="InterPro" id="IPR002937">
    <property type="entry name" value="Amino_oxidase"/>
</dbReference>